<dbReference type="Proteomes" id="UP000823749">
    <property type="component" value="Chromosome 11"/>
</dbReference>
<evidence type="ECO:0000313" key="3">
    <source>
        <dbReference type="Proteomes" id="UP000823749"/>
    </source>
</evidence>
<dbReference type="EMBL" id="JACTNZ010000011">
    <property type="protein sequence ID" value="KAG5526677.1"/>
    <property type="molecule type" value="Genomic_DNA"/>
</dbReference>
<evidence type="ECO:0000313" key="2">
    <source>
        <dbReference type="EMBL" id="KAG5526677.1"/>
    </source>
</evidence>
<protein>
    <recommendedName>
        <fullName evidence="4">RING-type domain-containing protein</fullName>
    </recommendedName>
</protein>
<sequence>MEGRYSYSCRKDYSIVDDFWWQCGFDGAIVELRFCNKVEKPNHCGGGDAVVLNSYRDSFYSICPDFSEDMDMEPWLRLFARIPRSVRNAVVAEAISFARRMHAGEGILLPIVVDVVVRTWQSPFESEKEAIIRSLTDSLNAARRDDSIVSCQEDTSKRETMNVGTESSHEHLNTTSLNVGTESPEHYIQSLEYMKVDLNMLEEEASVCNLCSQNLSFGMVVARMSCSHISHVECNLNRLMFGLL</sequence>
<keyword evidence="3" id="KW-1185">Reference proteome</keyword>
<organism evidence="2 3">
    <name type="scientific">Rhododendron griersonianum</name>
    <dbReference type="NCBI Taxonomy" id="479676"/>
    <lineage>
        <taxon>Eukaryota</taxon>
        <taxon>Viridiplantae</taxon>
        <taxon>Streptophyta</taxon>
        <taxon>Embryophyta</taxon>
        <taxon>Tracheophyta</taxon>
        <taxon>Spermatophyta</taxon>
        <taxon>Magnoliopsida</taxon>
        <taxon>eudicotyledons</taxon>
        <taxon>Gunneridae</taxon>
        <taxon>Pentapetalae</taxon>
        <taxon>asterids</taxon>
        <taxon>Ericales</taxon>
        <taxon>Ericaceae</taxon>
        <taxon>Ericoideae</taxon>
        <taxon>Rhodoreae</taxon>
        <taxon>Rhododendron</taxon>
    </lineage>
</organism>
<feature type="region of interest" description="Disordered" evidence="1">
    <location>
        <begin position="154"/>
        <end position="178"/>
    </location>
</feature>
<proteinExistence type="predicted"/>
<accession>A0AAV6ID91</accession>
<name>A0AAV6ID91_9ERIC</name>
<reference evidence="2" key="1">
    <citation type="submission" date="2020-08" db="EMBL/GenBank/DDBJ databases">
        <title>Plant Genome Project.</title>
        <authorList>
            <person name="Zhang R.-G."/>
        </authorList>
    </citation>
    <scope>NUCLEOTIDE SEQUENCE</scope>
    <source>
        <strain evidence="2">WSP0</strain>
        <tissue evidence="2">Leaf</tissue>
    </source>
</reference>
<evidence type="ECO:0008006" key="4">
    <source>
        <dbReference type="Google" id="ProtNLM"/>
    </source>
</evidence>
<comment type="caution">
    <text evidence="2">The sequence shown here is derived from an EMBL/GenBank/DDBJ whole genome shotgun (WGS) entry which is preliminary data.</text>
</comment>
<gene>
    <name evidence="2" type="ORF">RHGRI_032817</name>
</gene>
<dbReference type="AlphaFoldDB" id="A0AAV6ID91"/>
<evidence type="ECO:0000256" key="1">
    <source>
        <dbReference type="SAM" id="MobiDB-lite"/>
    </source>
</evidence>